<evidence type="ECO:0000256" key="2">
    <source>
        <dbReference type="ARBA" id="ARBA00022692"/>
    </source>
</evidence>
<evidence type="ECO:0000256" key="4">
    <source>
        <dbReference type="ARBA" id="ARBA00023136"/>
    </source>
</evidence>
<evidence type="ECO:0000313" key="7">
    <source>
        <dbReference type="Proteomes" id="UP000008144"/>
    </source>
</evidence>
<feature type="transmembrane region" description="Helical" evidence="5">
    <location>
        <begin position="139"/>
        <end position="160"/>
    </location>
</feature>
<dbReference type="AlphaFoldDB" id="F7B7B5"/>
<feature type="transmembrane region" description="Helical" evidence="5">
    <location>
        <begin position="106"/>
        <end position="127"/>
    </location>
</feature>
<evidence type="ECO:0000256" key="3">
    <source>
        <dbReference type="ARBA" id="ARBA00022989"/>
    </source>
</evidence>
<dbReference type="InterPro" id="IPR036259">
    <property type="entry name" value="MFS_trans_sf"/>
</dbReference>
<reference evidence="7" key="1">
    <citation type="journal article" date="2002" name="Science">
        <title>The draft genome of Ciona intestinalis: insights into chordate and vertebrate origins.</title>
        <authorList>
            <person name="Dehal P."/>
            <person name="Satou Y."/>
            <person name="Campbell R.K."/>
            <person name="Chapman J."/>
            <person name="Degnan B."/>
            <person name="De Tomaso A."/>
            <person name="Davidson B."/>
            <person name="Di Gregorio A."/>
            <person name="Gelpke M."/>
            <person name="Goodstein D.M."/>
            <person name="Harafuji N."/>
            <person name="Hastings K.E."/>
            <person name="Ho I."/>
            <person name="Hotta K."/>
            <person name="Huang W."/>
            <person name="Kawashima T."/>
            <person name="Lemaire P."/>
            <person name="Martinez D."/>
            <person name="Meinertzhagen I.A."/>
            <person name="Necula S."/>
            <person name="Nonaka M."/>
            <person name="Putnam N."/>
            <person name="Rash S."/>
            <person name="Saiga H."/>
            <person name="Satake M."/>
            <person name="Terry A."/>
            <person name="Yamada L."/>
            <person name="Wang H.G."/>
            <person name="Awazu S."/>
            <person name="Azumi K."/>
            <person name="Boore J."/>
            <person name="Branno M."/>
            <person name="Chin-Bow S."/>
            <person name="DeSantis R."/>
            <person name="Doyle S."/>
            <person name="Francino P."/>
            <person name="Keys D.N."/>
            <person name="Haga S."/>
            <person name="Hayashi H."/>
            <person name="Hino K."/>
            <person name="Imai K.S."/>
            <person name="Inaba K."/>
            <person name="Kano S."/>
            <person name="Kobayashi K."/>
            <person name="Kobayashi M."/>
            <person name="Lee B.I."/>
            <person name="Makabe K.W."/>
            <person name="Manohar C."/>
            <person name="Matassi G."/>
            <person name="Medina M."/>
            <person name="Mochizuki Y."/>
            <person name="Mount S."/>
            <person name="Morishita T."/>
            <person name="Miura S."/>
            <person name="Nakayama A."/>
            <person name="Nishizaka S."/>
            <person name="Nomoto H."/>
            <person name="Ohta F."/>
            <person name="Oishi K."/>
            <person name="Rigoutsos I."/>
            <person name="Sano M."/>
            <person name="Sasaki A."/>
            <person name="Sasakura Y."/>
            <person name="Shoguchi E."/>
            <person name="Shin-i T."/>
            <person name="Spagnuolo A."/>
            <person name="Stainier D."/>
            <person name="Suzuki M.M."/>
            <person name="Tassy O."/>
            <person name="Takatori N."/>
            <person name="Tokuoka M."/>
            <person name="Yagi K."/>
            <person name="Yoshizaki F."/>
            <person name="Wada S."/>
            <person name="Zhang C."/>
            <person name="Hyatt P.D."/>
            <person name="Larimer F."/>
            <person name="Detter C."/>
            <person name="Doggett N."/>
            <person name="Glavina T."/>
            <person name="Hawkins T."/>
            <person name="Richardson P."/>
            <person name="Lucas S."/>
            <person name="Kohara Y."/>
            <person name="Levine M."/>
            <person name="Satoh N."/>
            <person name="Rokhsar D.S."/>
        </authorList>
    </citation>
    <scope>NUCLEOTIDE SEQUENCE [LARGE SCALE GENOMIC DNA]</scope>
</reference>
<dbReference type="Ensembl" id="ENSCINT00000008361.3">
    <property type="protein sequence ID" value="ENSCINP00000008361.3"/>
    <property type="gene ID" value="ENSCING00000004055.3"/>
</dbReference>
<evidence type="ECO:0000313" key="6">
    <source>
        <dbReference type="Ensembl" id="ENSCINP00000008361.3"/>
    </source>
</evidence>
<protein>
    <recommendedName>
        <fullName evidence="8">Major facilitator superfamily (MFS) profile domain-containing protein</fullName>
    </recommendedName>
</protein>
<sequence length="224" mass="24787">MNEKQNLLKAFKSILKSPYMFIRVMIISLSWFTVSLVYFAIALNTNGLKGDRILNIVYAALAELGSAILYFCFVRMRGHRNCYIGFMTLCMISLCITLAVDQGVVAGFTMFSKLMVGTAFLTVYTYSGELFPTNIRQSLLGYFSGLSRVAASTAPYIIYAEKGNNTTPTIITVTLVSLSIVGYMFLPKTKGKKLPQTVKEANSMRGGLLTLCKNEQKVVAVEEP</sequence>
<reference evidence="6" key="3">
    <citation type="submission" date="2025-09" db="UniProtKB">
        <authorList>
            <consortium name="Ensembl"/>
        </authorList>
    </citation>
    <scope>IDENTIFICATION</scope>
</reference>
<feature type="transmembrane region" description="Helical" evidence="5">
    <location>
        <begin position="53"/>
        <end position="74"/>
    </location>
</feature>
<keyword evidence="7" id="KW-1185">Reference proteome</keyword>
<evidence type="ECO:0008006" key="8">
    <source>
        <dbReference type="Google" id="ProtNLM"/>
    </source>
</evidence>
<evidence type="ECO:0000256" key="1">
    <source>
        <dbReference type="ARBA" id="ARBA00004141"/>
    </source>
</evidence>
<name>F7B7B5_CIOIN</name>
<keyword evidence="4 5" id="KW-0472">Membrane</keyword>
<feature type="transmembrane region" description="Helical" evidence="5">
    <location>
        <begin position="81"/>
        <end position="100"/>
    </location>
</feature>
<dbReference type="GO" id="GO:0016020">
    <property type="term" value="C:membrane"/>
    <property type="evidence" value="ECO:0007669"/>
    <property type="project" value="UniProtKB-SubCell"/>
</dbReference>
<dbReference type="STRING" id="7719.ENSCINP00000008361"/>
<accession>F7B7B5</accession>
<dbReference type="GeneTree" id="ENSGT00940000162538"/>
<feature type="transmembrane region" description="Helical" evidence="5">
    <location>
        <begin position="21"/>
        <end position="41"/>
    </location>
</feature>
<dbReference type="Proteomes" id="UP000008144">
    <property type="component" value="Unassembled WGS sequence"/>
</dbReference>
<proteinExistence type="predicted"/>
<dbReference type="InParanoid" id="F7B7B5"/>
<keyword evidence="2 5" id="KW-0812">Transmembrane</keyword>
<keyword evidence="3 5" id="KW-1133">Transmembrane helix</keyword>
<dbReference type="HOGENOM" id="CLU_001265_34_1_1"/>
<organism evidence="6 7">
    <name type="scientific">Ciona intestinalis</name>
    <name type="common">Transparent sea squirt</name>
    <name type="synonym">Ascidia intestinalis</name>
    <dbReference type="NCBI Taxonomy" id="7719"/>
    <lineage>
        <taxon>Eukaryota</taxon>
        <taxon>Metazoa</taxon>
        <taxon>Chordata</taxon>
        <taxon>Tunicata</taxon>
        <taxon>Ascidiacea</taxon>
        <taxon>Phlebobranchia</taxon>
        <taxon>Cionidae</taxon>
        <taxon>Ciona</taxon>
    </lineage>
</organism>
<dbReference type="Gene3D" id="1.20.1250.20">
    <property type="entry name" value="MFS general substrate transporter like domains"/>
    <property type="match status" value="1"/>
</dbReference>
<evidence type="ECO:0000256" key="5">
    <source>
        <dbReference type="SAM" id="Phobius"/>
    </source>
</evidence>
<dbReference type="OMA" id="HRVANNC"/>
<comment type="subcellular location">
    <subcellularLocation>
        <location evidence="1">Membrane</location>
        <topology evidence="1">Multi-pass membrane protein</topology>
    </subcellularLocation>
</comment>
<feature type="transmembrane region" description="Helical" evidence="5">
    <location>
        <begin position="166"/>
        <end position="186"/>
    </location>
</feature>
<dbReference type="PANTHER" id="PTHR24064">
    <property type="entry name" value="SOLUTE CARRIER FAMILY 22 MEMBER"/>
    <property type="match status" value="1"/>
</dbReference>
<dbReference type="SUPFAM" id="SSF103473">
    <property type="entry name" value="MFS general substrate transporter"/>
    <property type="match status" value="1"/>
</dbReference>
<reference evidence="6" key="2">
    <citation type="submission" date="2025-08" db="UniProtKB">
        <authorList>
            <consortium name="Ensembl"/>
        </authorList>
    </citation>
    <scope>IDENTIFICATION</scope>
</reference>